<dbReference type="EMBL" id="MUHB01000004">
    <property type="protein sequence ID" value="OXB07026.1"/>
    <property type="molecule type" value="Genomic_DNA"/>
</dbReference>
<accession>A0AB36P5J8</accession>
<protein>
    <submittedName>
        <fullName evidence="1">Uncharacterized protein</fullName>
    </submittedName>
</protein>
<evidence type="ECO:0000313" key="1">
    <source>
        <dbReference type="EMBL" id="OXB07026.1"/>
    </source>
</evidence>
<dbReference type="Proteomes" id="UP000198431">
    <property type="component" value="Unassembled WGS sequence"/>
</dbReference>
<evidence type="ECO:0000313" key="2">
    <source>
        <dbReference type="Proteomes" id="UP000198431"/>
    </source>
</evidence>
<sequence length="135" mass="15385">MFALINKLTFLKKYIIILLCGLLFLPSFGSMFVYASFKLNQQEIAKTICVQRKQIFNSCNGRCELQKSLKKYSDNEKQMQDSLKEKAELIYICISSDVNFTVIPLLELQQKAFAFLNSKPNGVSSLTFRPPVAIS</sequence>
<gene>
    <name evidence="1" type="ORF">B0A72_04025</name>
</gene>
<dbReference type="AlphaFoldDB" id="A0AB36P5J8"/>
<organism evidence="1 2">
    <name type="scientific">Flavobacterium pectinovorum</name>
    <dbReference type="NCBI Taxonomy" id="29533"/>
    <lineage>
        <taxon>Bacteria</taxon>
        <taxon>Pseudomonadati</taxon>
        <taxon>Bacteroidota</taxon>
        <taxon>Flavobacteriia</taxon>
        <taxon>Flavobacteriales</taxon>
        <taxon>Flavobacteriaceae</taxon>
        <taxon>Flavobacterium</taxon>
    </lineage>
</organism>
<proteinExistence type="predicted"/>
<reference evidence="1 2" key="1">
    <citation type="submission" date="2016-11" db="EMBL/GenBank/DDBJ databases">
        <title>Whole genomes of Flavobacteriaceae.</title>
        <authorList>
            <person name="Stine C."/>
            <person name="Li C."/>
            <person name="Tadesse D."/>
        </authorList>
    </citation>
    <scope>NUCLEOTIDE SEQUENCE [LARGE SCALE GENOMIC DNA]</scope>
    <source>
        <strain evidence="1 2">ATCC 19366</strain>
    </source>
</reference>
<name>A0AB36P5J8_9FLAO</name>
<comment type="caution">
    <text evidence="1">The sequence shown here is derived from an EMBL/GenBank/DDBJ whole genome shotgun (WGS) entry which is preliminary data.</text>
</comment>